<reference evidence="4 5" key="1">
    <citation type="journal article" date="2018" name="J. Invertebr. Pathol.">
        <title>New genotyping method for the causative agent of crayfish plague (Aphanomyces astaci) based on whole genome data.</title>
        <authorList>
            <person name="Minardi D."/>
            <person name="Studholme D.J."/>
            <person name="van der Giezen M."/>
            <person name="Pretto T."/>
            <person name="Oidtmann B."/>
        </authorList>
    </citation>
    <scope>NUCLEOTIDE SEQUENCE [LARGE SCALE GENOMIC DNA]</scope>
    <source>
        <strain evidence="4 5">KB13</strain>
    </source>
</reference>
<protein>
    <recommendedName>
        <fullName evidence="3">PiggyBac transposable element-derived protein domain-containing protein</fullName>
    </recommendedName>
</protein>
<feature type="transmembrane region" description="Helical" evidence="2">
    <location>
        <begin position="46"/>
        <end position="67"/>
    </location>
</feature>
<dbReference type="EMBL" id="QUTI01019430">
    <property type="protein sequence ID" value="RLO09665.1"/>
    <property type="molecule type" value="Genomic_DNA"/>
</dbReference>
<keyword evidence="2" id="KW-0472">Membrane</keyword>
<gene>
    <name evidence="4" type="ORF">DYB28_000225</name>
</gene>
<name>A0A9X8E632_APHAT</name>
<evidence type="ECO:0000256" key="1">
    <source>
        <dbReference type="SAM" id="MobiDB-lite"/>
    </source>
</evidence>
<feature type="domain" description="PiggyBac transposable element-derived protein" evidence="3">
    <location>
        <begin position="1"/>
        <end position="90"/>
    </location>
</feature>
<feature type="compositionally biased region" description="Polar residues" evidence="1">
    <location>
        <begin position="383"/>
        <end position="394"/>
    </location>
</feature>
<dbReference type="Proteomes" id="UP000275652">
    <property type="component" value="Unassembled WGS sequence"/>
</dbReference>
<evidence type="ECO:0000259" key="3">
    <source>
        <dbReference type="Pfam" id="PF13843"/>
    </source>
</evidence>
<accession>A0A9X8E632</accession>
<keyword evidence="2" id="KW-1133">Transmembrane helix</keyword>
<dbReference type="Pfam" id="PF13843">
    <property type="entry name" value="DDE_Tnp_1_7"/>
    <property type="match status" value="1"/>
</dbReference>
<keyword evidence="2" id="KW-0812">Transmembrane</keyword>
<feature type="region of interest" description="Disordered" evidence="1">
    <location>
        <begin position="332"/>
        <end position="412"/>
    </location>
</feature>
<feature type="compositionally biased region" description="Basic and acidic residues" evidence="1">
    <location>
        <begin position="332"/>
        <end position="352"/>
    </location>
</feature>
<evidence type="ECO:0000256" key="2">
    <source>
        <dbReference type="SAM" id="Phobius"/>
    </source>
</evidence>
<sequence length="602" mass="67965">MDNWCSSVQLCLTLLKMGMYCRGTVRSNRAHNPRFGMFDKKQIKSVMRGSSLVSVATSFGIIVVFWLDTVVNMLSTADATTKSYVHHRIGRFSETQIPMEYANVPMTQTAKVLKNAAADKVAAEDKAAALMRDASLRQPPTPSITCRATDKQTVVSYDQRMRRYCVVCYFERNKELIKTQWCDVHKVYLCTKAYVPSDQQVPAHVCLHAAWSCWDKFHSFYHPKGLFKKDGKMDRGNKLYRLNKHSVMEHKASSAKKTPILLKSSMTNTNMSMQFLCSMAFTAIAAGAVQMVAAPDPSCRETATQRRRRQREASVQHRFQVYEDRLSSIRNDRPYYDDRRKDRPYYNDRRNADYSLSGRGGPGGGRPRSPSRQNDRGHRPHSPANTNDRSQVQPRNAAWGLSPPSTRNGGWDMPIIVEDANALEDATSAASPEAGAVPAPSQIAEVDAVLRRRKPKIEAKKLKQMIQQLLEAQTEAKVLVNQQTQQGNQLKAQQDMQAALLQCVSSNGDQGRSQLRDNERLAEGLSMPAYHGHLNDSIGLYNHRVKTFFAAKNLNYETDEAGEAFCLTMVVANLQGQAAAWYQWVYDTRGVRTRFTCRVRTK</sequence>
<evidence type="ECO:0000313" key="5">
    <source>
        <dbReference type="Proteomes" id="UP000275652"/>
    </source>
</evidence>
<feature type="region of interest" description="Disordered" evidence="1">
    <location>
        <begin position="295"/>
        <end position="316"/>
    </location>
</feature>
<evidence type="ECO:0000313" key="4">
    <source>
        <dbReference type="EMBL" id="RLO09665.1"/>
    </source>
</evidence>
<organism evidence="4 5">
    <name type="scientific">Aphanomyces astaci</name>
    <name type="common">Crayfish plague agent</name>
    <dbReference type="NCBI Taxonomy" id="112090"/>
    <lineage>
        <taxon>Eukaryota</taxon>
        <taxon>Sar</taxon>
        <taxon>Stramenopiles</taxon>
        <taxon>Oomycota</taxon>
        <taxon>Saprolegniomycetes</taxon>
        <taxon>Saprolegniales</taxon>
        <taxon>Verrucalvaceae</taxon>
        <taxon>Aphanomyces</taxon>
    </lineage>
</organism>
<dbReference type="AlphaFoldDB" id="A0A9X8E632"/>
<proteinExistence type="predicted"/>
<dbReference type="InterPro" id="IPR029526">
    <property type="entry name" value="PGBD"/>
</dbReference>
<comment type="caution">
    <text evidence="4">The sequence shown here is derived from an EMBL/GenBank/DDBJ whole genome shotgun (WGS) entry which is preliminary data.</text>
</comment>